<keyword evidence="4" id="KW-1185">Reference proteome</keyword>
<reference evidence="3" key="1">
    <citation type="submission" date="2018-11" db="EMBL/GenBank/DDBJ databases">
        <authorList>
            <consortium name="Pathogen Informatics"/>
        </authorList>
    </citation>
    <scope>NUCLEOTIDE SEQUENCE</scope>
</reference>
<gene>
    <name evidence="3" type="ORF">PXEA_LOCUS2309</name>
</gene>
<accession>A0A3S5FBX3</accession>
<dbReference type="EMBL" id="CAAALY010004927">
    <property type="protein sequence ID" value="VEL08869.1"/>
    <property type="molecule type" value="Genomic_DNA"/>
</dbReference>
<dbReference type="InterPro" id="IPR010734">
    <property type="entry name" value="Copine_C"/>
</dbReference>
<dbReference type="AlphaFoldDB" id="A0A3S5FBX3"/>
<proteinExistence type="predicted"/>
<dbReference type="Proteomes" id="UP000784294">
    <property type="component" value="Unassembled WGS sequence"/>
</dbReference>
<dbReference type="OrthoDB" id="6282560at2759"/>
<feature type="compositionally biased region" description="Polar residues" evidence="1">
    <location>
        <begin position="90"/>
        <end position="117"/>
    </location>
</feature>
<sequence>MILLVSDMFNSLFDLSHISSPQPPPNHQFVPFRNFHHLQSMNVTKRQLAKAVLAEIPDQLCSYMRSKGYLPGSHKRIEPPPLAPVARRLSAQSGQTQQHSIATAPTASQSRNNNRQTGPVHPINEELPSHSDQYCYPQSNAGGRMNGSNSGGGGPSGPPGDSLLSSFRQLPSSSPPYPVDEVTPSNGDRQFPLLPV</sequence>
<feature type="compositionally biased region" description="Low complexity" evidence="1">
    <location>
        <begin position="139"/>
        <end position="148"/>
    </location>
</feature>
<dbReference type="Pfam" id="PF07002">
    <property type="entry name" value="Copine"/>
    <property type="match status" value="1"/>
</dbReference>
<feature type="region of interest" description="Disordered" evidence="1">
    <location>
        <begin position="87"/>
        <end position="196"/>
    </location>
</feature>
<protein>
    <recommendedName>
        <fullName evidence="2">Copine C-terminal domain-containing protein</fullName>
    </recommendedName>
</protein>
<feature type="domain" description="Copine C-terminal" evidence="2">
    <location>
        <begin position="26"/>
        <end position="68"/>
    </location>
</feature>
<comment type="caution">
    <text evidence="3">The sequence shown here is derived from an EMBL/GenBank/DDBJ whole genome shotgun (WGS) entry which is preliminary data.</text>
</comment>
<organism evidence="3 4">
    <name type="scientific">Protopolystoma xenopodis</name>
    <dbReference type="NCBI Taxonomy" id="117903"/>
    <lineage>
        <taxon>Eukaryota</taxon>
        <taxon>Metazoa</taxon>
        <taxon>Spiralia</taxon>
        <taxon>Lophotrochozoa</taxon>
        <taxon>Platyhelminthes</taxon>
        <taxon>Monogenea</taxon>
        <taxon>Polyopisthocotylea</taxon>
        <taxon>Polystomatidea</taxon>
        <taxon>Polystomatidae</taxon>
        <taxon>Protopolystoma</taxon>
    </lineage>
</organism>
<evidence type="ECO:0000256" key="1">
    <source>
        <dbReference type="SAM" id="MobiDB-lite"/>
    </source>
</evidence>
<name>A0A3S5FBX3_9PLAT</name>
<evidence type="ECO:0000259" key="2">
    <source>
        <dbReference type="Pfam" id="PF07002"/>
    </source>
</evidence>
<evidence type="ECO:0000313" key="4">
    <source>
        <dbReference type="Proteomes" id="UP000784294"/>
    </source>
</evidence>
<evidence type="ECO:0000313" key="3">
    <source>
        <dbReference type="EMBL" id="VEL08869.1"/>
    </source>
</evidence>